<dbReference type="Proteomes" id="UP000267078">
    <property type="component" value="Unassembled WGS sequence"/>
</dbReference>
<dbReference type="RefSeq" id="WP_110783561.1">
    <property type="nucleotide sequence ID" value="NZ_RBUI01000095.1"/>
</dbReference>
<sequence>MLSDEEKELSVVIYRLLKQATSQQVIKDFLRSKGIPVSAQNWDDLYDKRIEPALREKRFSVSNLRGLLQTVEEFGRQHSFLFQCAPDRAQKLLSKARLTAIAKDEGLANLLITPLDLELPDTSTIVDIRMVGQGPDNSADKVIIKTVETRSTKALINETEDHALGRLTKVYAVTRKRAVSVVELHSSGLLELRIASQDSSTKYKELVRFLLGKVSKFIPVDGFAPVSLGVAKDKLLKNRDALLDEIRYSYSTARNDFGAVIQISAASQDENLSADDGSMAAMESFLAEDGHVTGTNVYVKIPNTDPLREIHLLISGEVNEFAVPVACSAGEYSHVRGKILSLNQ</sequence>
<organism evidence="1 2">
    <name type="scientific">Pseudomonas savastanoi pv. phaseolicola</name>
    <name type="common">Pseudomonas syringae pv. phaseolicola</name>
    <dbReference type="NCBI Taxonomy" id="319"/>
    <lineage>
        <taxon>Bacteria</taxon>
        <taxon>Pseudomonadati</taxon>
        <taxon>Pseudomonadota</taxon>
        <taxon>Gammaproteobacteria</taxon>
        <taxon>Pseudomonadales</taxon>
        <taxon>Pseudomonadaceae</taxon>
        <taxon>Pseudomonas</taxon>
    </lineage>
</organism>
<comment type="caution">
    <text evidence="1">The sequence shown here is derived from an EMBL/GenBank/DDBJ whole genome shotgun (WGS) entry which is preliminary data.</text>
</comment>
<protein>
    <submittedName>
        <fullName evidence="1">Uncharacterized protein</fullName>
    </submittedName>
</protein>
<evidence type="ECO:0000313" key="2">
    <source>
        <dbReference type="Proteomes" id="UP000267078"/>
    </source>
</evidence>
<evidence type="ECO:0000313" key="1">
    <source>
        <dbReference type="EMBL" id="RMU87270.1"/>
    </source>
</evidence>
<dbReference type="EMBL" id="RBUI01000095">
    <property type="protein sequence ID" value="RMU87270.1"/>
    <property type="molecule type" value="Genomic_DNA"/>
</dbReference>
<dbReference type="AlphaFoldDB" id="A0A7Z6USN3"/>
<proteinExistence type="predicted"/>
<gene>
    <name evidence="1" type="ORF">ALP21_200182</name>
</gene>
<accession>A0A7Z6USN3</accession>
<reference evidence="1 2" key="1">
    <citation type="submission" date="2018-08" db="EMBL/GenBank/DDBJ databases">
        <title>Recombination of ecologically and evolutionarily significant loci maintains genetic cohesion in the Pseudomonas syringae species complex.</title>
        <authorList>
            <person name="Dillon M."/>
            <person name="Thakur S."/>
            <person name="Almeida R.N.D."/>
            <person name="Weir B.S."/>
            <person name="Guttman D.S."/>
        </authorList>
    </citation>
    <scope>NUCLEOTIDE SEQUENCE [LARGE SCALE GENOMIC DNA]</scope>
    <source>
        <strain evidence="1 2">1449B</strain>
    </source>
</reference>
<name>A0A7Z6USN3_PSESH</name>